<name>A0A1L9MUI5_ASPTC</name>
<reference evidence="2" key="1">
    <citation type="journal article" date="2017" name="Genome Biol.">
        <title>Comparative genomics reveals high biological diversity and specific adaptations in the industrially and medically important fungal genus Aspergillus.</title>
        <authorList>
            <person name="de Vries R.P."/>
            <person name="Riley R."/>
            <person name="Wiebenga A."/>
            <person name="Aguilar-Osorio G."/>
            <person name="Amillis S."/>
            <person name="Uchima C.A."/>
            <person name="Anderluh G."/>
            <person name="Asadollahi M."/>
            <person name="Askin M."/>
            <person name="Barry K."/>
            <person name="Battaglia E."/>
            <person name="Bayram O."/>
            <person name="Benocci T."/>
            <person name="Braus-Stromeyer S.A."/>
            <person name="Caldana C."/>
            <person name="Canovas D."/>
            <person name="Cerqueira G.C."/>
            <person name="Chen F."/>
            <person name="Chen W."/>
            <person name="Choi C."/>
            <person name="Clum A."/>
            <person name="Dos Santos R.A."/>
            <person name="Damasio A.R."/>
            <person name="Diallinas G."/>
            <person name="Emri T."/>
            <person name="Fekete E."/>
            <person name="Flipphi M."/>
            <person name="Freyberg S."/>
            <person name="Gallo A."/>
            <person name="Gournas C."/>
            <person name="Habgood R."/>
            <person name="Hainaut M."/>
            <person name="Harispe M.L."/>
            <person name="Henrissat B."/>
            <person name="Hilden K.S."/>
            <person name="Hope R."/>
            <person name="Hossain A."/>
            <person name="Karabika E."/>
            <person name="Karaffa L."/>
            <person name="Karanyi Z."/>
            <person name="Krasevec N."/>
            <person name="Kuo A."/>
            <person name="Kusch H."/>
            <person name="LaButti K."/>
            <person name="Lagendijk E.L."/>
            <person name="Lapidus A."/>
            <person name="Levasseur A."/>
            <person name="Lindquist E."/>
            <person name="Lipzen A."/>
            <person name="Logrieco A.F."/>
            <person name="MacCabe A."/>
            <person name="Maekelae M.R."/>
            <person name="Malavazi I."/>
            <person name="Melin P."/>
            <person name="Meyer V."/>
            <person name="Mielnichuk N."/>
            <person name="Miskei M."/>
            <person name="Molnar A.P."/>
            <person name="Mule G."/>
            <person name="Ngan C.Y."/>
            <person name="Orejas M."/>
            <person name="Orosz E."/>
            <person name="Ouedraogo J.P."/>
            <person name="Overkamp K.M."/>
            <person name="Park H.-S."/>
            <person name="Perrone G."/>
            <person name="Piumi F."/>
            <person name="Punt P.J."/>
            <person name="Ram A.F."/>
            <person name="Ramon A."/>
            <person name="Rauscher S."/>
            <person name="Record E."/>
            <person name="Riano-Pachon D.M."/>
            <person name="Robert V."/>
            <person name="Roehrig J."/>
            <person name="Ruller R."/>
            <person name="Salamov A."/>
            <person name="Salih N.S."/>
            <person name="Samson R.A."/>
            <person name="Sandor E."/>
            <person name="Sanguinetti M."/>
            <person name="Schuetze T."/>
            <person name="Sepcic K."/>
            <person name="Shelest E."/>
            <person name="Sherlock G."/>
            <person name="Sophianopoulou V."/>
            <person name="Squina F.M."/>
            <person name="Sun H."/>
            <person name="Susca A."/>
            <person name="Todd R.B."/>
            <person name="Tsang A."/>
            <person name="Unkles S.E."/>
            <person name="van de Wiele N."/>
            <person name="van Rossen-Uffink D."/>
            <person name="Oliveira J.V."/>
            <person name="Vesth T.C."/>
            <person name="Visser J."/>
            <person name="Yu J.-H."/>
            <person name="Zhou M."/>
            <person name="Andersen M.R."/>
            <person name="Archer D.B."/>
            <person name="Baker S.E."/>
            <person name="Benoit I."/>
            <person name="Brakhage A.A."/>
            <person name="Braus G.H."/>
            <person name="Fischer R."/>
            <person name="Frisvad J.C."/>
            <person name="Goldman G.H."/>
            <person name="Houbraken J."/>
            <person name="Oakley B."/>
            <person name="Pocsi I."/>
            <person name="Scazzocchio C."/>
            <person name="Seiboth B."/>
            <person name="vanKuyk P.A."/>
            <person name="Wortman J."/>
            <person name="Dyer P.S."/>
            <person name="Grigoriev I.V."/>
        </authorList>
    </citation>
    <scope>NUCLEOTIDE SEQUENCE [LARGE SCALE GENOMIC DNA]</scope>
    <source>
        <strain evidence="2">CBS 134.48</strain>
    </source>
</reference>
<proteinExistence type="predicted"/>
<dbReference type="AlphaFoldDB" id="A0A1L9MUI5"/>
<evidence type="ECO:0000313" key="2">
    <source>
        <dbReference type="Proteomes" id="UP000184304"/>
    </source>
</evidence>
<dbReference type="EMBL" id="KV878207">
    <property type="protein sequence ID" value="OJI80720.1"/>
    <property type="molecule type" value="Genomic_DNA"/>
</dbReference>
<organism evidence="1 2">
    <name type="scientific">Aspergillus tubingensis (strain CBS 134.48)</name>
    <dbReference type="NCBI Taxonomy" id="767770"/>
    <lineage>
        <taxon>Eukaryota</taxon>
        <taxon>Fungi</taxon>
        <taxon>Dikarya</taxon>
        <taxon>Ascomycota</taxon>
        <taxon>Pezizomycotina</taxon>
        <taxon>Eurotiomycetes</taxon>
        <taxon>Eurotiomycetidae</taxon>
        <taxon>Eurotiales</taxon>
        <taxon>Aspergillaceae</taxon>
        <taxon>Aspergillus</taxon>
        <taxon>Aspergillus subgen. Circumdati</taxon>
    </lineage>
</organism>
<sequence>MQHPSFNGILQPPTCSLRLFDTTPISYQGNDRQTFSQMMQANVTVGDLTFRENIYGARFLLLLYSSNGGSPKKVVDRNQYVVEFPLVSTQMRLGALESHPSVLTSDTQVCHVSQLDKSVTQGDTSPLYLHVSCRTHLRQRL</sequence>
<accession>A0A1L9MUI5</accession>
<dbReference type="Proteomes" id="UP000184304">
    <property type="component" value="Unassembled WGS sequence"/>
</dbReference>
<dbReference type="VEuPathDB" id="FungiDB:ASPTUDRAFT_874903"/>
<protein>
    <submittedName>
        <fullName evidence="1">Uncharacterized protein</fullName>
    </submittedName>
</protein>
<keyword evidence="2" id="KW-1185">Reference proteome</keyword>
<evidence type="ECO:0000313" key="1">
    <source>
        <dbReference type="EMBL" id="OJI80720.1"/>
    </source>
</evidence>
<gene>
    <name evidence="1" type="ORF">ASPTUDRAFT_874903</name>
</gene>